<dbReference type="PANTHER" id="PTHR35992:SF1">
    <property type="entry name" value="CYTOMATRIX PROTEIN-LIKE PROTEIN"/>
    <property type="match status" value="1"/>
</dbReference>
<organism evidence="3 4">
    <name type="scientific">Arachis hypogaea</name>
    <name type="common">Peanut</name>
    <dbReference type="NCBI Taxonomy" id="3818"/>
    <lineage>
        <taxon>Eukaryota</taxon>
        <taxon>Viridiplantae</taxon>
        <taxon>Streptophyta</taxon>
        <taxon>Embryophyta</taxon>
        <taxon>Tracheophyta</taxon>
        <taxon>Spermatophyta</taxon>
        <taxon>Magnoliopsida</taxon>
        <taxon>eudicotyledons</taxon>
        <taxon>Gunneridae</taxon>
        <taxon>Pentapetalae</taxon>
        <taxon>rosids</taxon>
        <taxon>fabids</taxon>
        <taxon>Fabales</taxon>
        <taxon>Fabaceae</taxon>
        <taxon>Papilionoideae</taxon>
        <taxon>50 kb inversion clade</taxon>
        <taxon>dalbergioids sensu lato</taxon>
        <taxon>Dalbergieae</taxon>
        <taxon>Pterocarpus clade</taxon>
        <taxon>Arachis</taxon>
    </lineage>
</organism>
<name>A0A444WPH8_ARAHY</name>
<keyword evidence="4" id="KW-1185">Reference proteome</keyword>
<proteinExistence type="predicted"/>
<evidence type="ECO:0000256" key="1">
    <source>
        <dbReference type="SAM" id="Coils"/>
    </source>
</evidence>
<feature type="compositionally biased region" description="Pro residues" evidence="2">
    <location>
        <begin position="15"/>
        <end position="24"/>
    </location>
</feature>
<evidence type="ECO:0000256" key="2">
    <source>
        <dbReference type="SAM" id="MobiDB-lite"/>
    </source>
</evidence>
<dbReference type="PANTHER" id="PTHR35992">
    <property type="entry name" value="CYTOMATRIX PROTEIN-LIKE PROTEIN"/>
    <property type="match status" value="1"/>
</dbReference>
<feature type="coiled-coil region" evidence="1">
    <location>
        <begin position="185"/>
        <end position="290"/>
    </location>
</feature>
<keyword evidence="1" id="KW-0175">Coiled coil</keyword>
<comment type="caution">
    <text evidence="3">The sequence shown here is derived from an EMBL/GenBank/DDBJ whole genome shotgun (WGS) entry which is preliminary data.</text>
</comment>
<sequence>MPETRSKKKSSKAAPPLPLPPPPSASERRNWGNVFNLMVKMVRNQQNQLQSISTQNKFLQDRWRIQNEAWQSDNRIHNDHISQMKGVLKFEEKKRLLEAAREDLMLGYKNREASVYKWILEHMEDDLADFKALFENHSCKSANGEVCSLDQGTVLKDADKRKKRNTDSEKENKSPGMNSVEEMSSLKIKDELRILKEEREKLVSEKKFVWNQYNIMEKEYHNKLSAKQAEVEKANEKVRALVEQLESENNKKDSTISQLVSKVASMEAETERLNQEISRLSSEMESVRKSRKDQVTPVLNRCTEGTKTCNSGGASKSGRHKNVSVKKEVSTPDAPPPSKLSGKGNTSLKRKEGPVILTSVTPKLFSSSFKVPKLKSSVKV</sequence>
<dbReference type="OrthoDB" id="1921280at2759"/>
<dbReference type="AlphaFoldDB" id="A0A444WPH8"/>
<evidence type="ECO:0000313" key="4">
    <source>
        <dbReference type="Proteomes" id="UP000289738"/>
    </source>
</evidence>
<protein>
    <submittedName>
        <fullName evidence="3">Uncharacterized protein</fullName>
    </submittedName>
</protein>
<accession>A0A444WPH8</accession>
<feature type="region of interest" description="Disordered" evidence="2">
    <location>
        <begin position="1"/>
        <end position="29"/>
    </location>
</feature>
<dbReference type="EMBL" id="SDMP01000026">
    <property type="protein sequence ID" value="RYQ79223.1"/>
    <property type="molecule type" value="Genomic_DNA"/>
</dbReference>
<gene>
    <name evidence="3" type="ORF">Ahy_Scaffold6g107930</name>
</gene>
<reference evidence="3 4" key="1">
    <citation type="submission" date="2019-01" db="EMBL/GenBank/DDBJ databases">
        <title>Sequencing of cultivated peanut Arachis hypogaea provides insights into genome evolution and oil improvement.</title>
        <authorList>
            <person name="Chen X."/>
        </authorList>
    </citation>
    <scope>NUCLEOTIDE SEQUENCE [LARGE SCALE GENOMIC DNA]</scope>
    <source>
        <strain evidence="4">cv. Fuhuasheng</strain>
        <tissue evidence="3">Leaves</tissue>
    </source>
</reference>
<dbReference type="Proteomes" id="UP000289738">
    <property type="component" value="Unassembled WGS sequence"/>
</dbReference>
<feature type="region of interest" description="Disordered" evidence="2">
    <location>
        <begin position="158"/>
        <end position="183"/>
    </location>
</feature>
<evidence type="ECO:0000313" key="3">
    <source>
        <dbReference type="EMBL" id="RYQ79223.1"/>
    </source>
</evidence>
<feature type="region of interest" description="Disordered" evidence="2">
    <location>
        <begin position="306"/>
        <end position="353"/>
    </location>
</feature>
<feature type="compositionally biased region" description="Basic and acidic residues" evidence="2">
    <location>
        <begin position="158"/>
        <end position="173"/>
    </location>
</feature>
<feature type="compositionally biased region" description="Basic residues" evidence="2">
    <location>
        <begin position="1"/>
        <end position="11"/>
    </location>
</feature>